<reference evidence="3" key="5">
    <citation type="journal article" date="2021" name="G3 (Bethesda)">
        <title>Aegilops tauschii genome assembly Aet v5.0 features greater sequence contiguity and improved annotation.</title>
        <authorList>
            <person name="Wang L."/>
            <person name="Zhu T."/>
            <person name="Rodriguez J.C."/>
            <person name="Deal K.R."/>
            <person name="Dubcovsky J."/>
            <person name="McGuire P.E."/>
            <person name="Lux T."/>
            <person name="Spannagl M."/>
            <person name="Mayer K.F.X."/>
            <person name="Baldrich P."/>
            <person name="Meyers B.C."/>
            <person name="Huo N."/>
            <person name="Gu Y.Q."/>
            <person name="Zhou H."/>
            <person name="Devos K.M."/>
            <person name="Bennetzen J.L."/>
            <person name="Unver T."/>
            <person name="Budak H."/>
            <person name="Gulick P.J."/>
            <person name="Galiba G."/>
            <person name="Kalapos B."/>
            <person name="Nelson D.R."/>
            <person name="Li P."/>
            <person name="You F.M."/>
            <person name="Luo M.C."/>
            <person name="Dvorak J."/>
        </authorList>
    </citation>
    <scope>NUCLEOTIDE SEQUENCE [LARGE SCALE GENOMIC DNA]</scope>
    <source>
        <strain evidence="3">cv. AL8/78</strain>
    </source>
</reference>
<dbReference type="InterPro" id="IPR051558">
    <property type="entry name" value="Metallophosphoesterase_PAP"/>
</dbReference>
<dbReference type="PANTHER" id="PTHR10161">
    <property type="entry name" value="TARTRATE-RESISTANT ACID PHOSPHATASE TYPE 5"/>
    <property type="match status" value="1"/>
</dbReference>
<evidence type="ECO:0000256" key="1">
    <source>
        <dbReference type="ARBA" id="ARBA00022729"/>
    </source>
</evidence>
<reference evidence="4" key="2">
    <citation type="journal article" date="2017" name="Nat. Plants">
        <title>The Aegilops tauschii genome reveals multiple impacts of transposons.</title>
        <authorList>
            <person name="Zhao G."/>
            <person name="Zou C."/>
            <person name="Li K."/>
            <person name="Wang K."/>
            <person name="Li T."/>
            <person name="Gao L."/>
            <person name="Zhang X."/>
            <person name="Wang H."/>
            <person name="Yang Z."/>
            <person name="Liu X."/>
            <person name="Jiang W."/>
            <person name="Mao L."/>
            <person name="Kong X."/>
            <person name="Jiao Y."/>
            <person name="Jia J."/>
        </authorList>
    </citation>
    <scope>NUCLEOTIDE SEQUENCE [LARGE SCALE GENOMIC DNA]</scope>
    <source>
        <strain evidence="4">cv. AL8/78</strain>
    </source>
</reference>
<dbReference type="AlphaFoldDB" id="A0A453CEQ9"/>
<protein>
    <recommendedName>
        <fullName evidence="5">Calcineurin-like phosphoesterase domain-containing protein</fullName>
    </recommendedName>
</protein>
<evidence type="ECO:0000313" key="3">
    <source>
        <dbReference type="EnsemblPlants" id="AET2Gv20822300.1"/>
    </source>
</evidence>
<organism evidence="3 4">
    <name type="scientific">Aegilops tauschii subsp. strangulata</name>
    <name type="common">Goatgrass</name>
    <dbReference type="NCBI Taxonomy" id="200361"/>
    <lineage>
        <taxon>Eukaryota</taxon>
        <taxon>Viridiplantae</taxon>
        <taxon>Streptophyta</taxon>
        <taxon>Embryophyta</taxon>
        <taxon>Tracheophyta</taxon>
        <taxon>Spermatophyta</taxon>
        <taxon>Magnoliopsida</taxon>
        <taxon>Liliopsida</taxon>
        <taxon>Poales</taxon>
        <taxon>Poaceae</taxon>
        <taxon>BOP clade</taxon>
        <taxon>Pooideae</taxon>
        <taxon>Triticodae</taxon>
        <taxon>Triticeae</taxon>
        <taxon>Triticinae</taxon>
        <taxon>Aegilops</taxon>
    </lineage>
</organism>
<dbReference type="InterPro" id="IPR029052">
    <property type="entry name" value="Metallo-depent_PP-like"/>
</dbReference>
<dbReference type="Gramene" id="AET2Gv20822300.1">
    <property type="protein sequence ID" value="AET2Gv20822300.1"/>
    <property type="gene ID" value="AET2Gv20822300"/>
</dbReference>
<keyword evidence="1" id="KW-0732">Signal</keyword>
<reference evidence="3" key="4">
    <citation type="submission" date="2019-03" db="UniProtKB">
        <authorList>
            <consortium name="EnsemblPlants"/>
        </authorList>
    </citation>
    <scope>IDENTIFICATION</scope>
</reference>
<dbReference type="PANTHER" id="PTHR10161:SF19">
    <property type="entry name" value="PURPLE ACID PHOSPHATASE"/>
    <property type="match status" value="1"/>
</dbReference>
<evidence type="ECO:0000313" key="4">
    <source>
        <dbReference type="Proteomes" id="UP000015105"/>
    </source>
</evidence>
<sequence>MLRMHACIIVADHGQHFPCLVQAHGVDMYLNGHDHCLQRITSIDSPVEFVTSGGGSKAWAGKFKATSDKMEFLYDGQGFLSMELTAAEARLAFYDVSGAVLHSWGLTKSAPASIIS</sequence>
<dbReference type="SUPFAM" id="SSF56300">
    <property type="entry name" value="Metallo-dependent phosphatases"/>
    <property type="match status" value="1"/>
</dbReference>
<dbReference type="EnsemblPlants" id="AET2Gv20822300.1">
    <property type="protein sequence ID" value="AET2Gv20822300.1"/>
    <property type="gene ID" value="AET2Gv20822300"/>
</dbReference>
<dbReference type="Gene3D" id="3.60.21.10">
    <property type="match status" value="1"/>
</dbReference>
<dbReference type="GO" id="GO:0016787">
    <property type="term" value="F:hydrolase activity"/>
    <property type="evidence" value="ECO:0007669"/>
    <property type="project" value="UniProtKB-KW"/>
</dbReference>
<reference evidence="3" key="3">
    <citation type="journal article" date="2017" name="Nature">
        <title>Genome sequence of the progenitor of the wheat D genome Aegilops tauschii.</title>
        <authorList>
            <person name="Luo M.C."/>
            <person name="Gu Y.Q."/>
            <person name="Puiu D."/>
            <person name="Wang H."/>
            <person name="Twardziok S.O."/>
            <person name="Deal K.R."/>
            <person name="Huo N."/>
            <person name="Zhu T."/>
            <person name="Wang L."/>
            <person name="Wang Y."/>
            <person name="McGuire P.E."/>
            <person name="Liu S."/>
            <person name="Long H."/>
            <person name="Ramasamy R.K."/>
            <person name="Rodriguez J.C."/>
            <person name="Van S.L."/>
            <person name="Yuan L."/>
            <person name="Wang Z."/>
            <person name="Xia Z."/>
            <person name="Xiao L."/>
            <person name="Anderson O.D."/>
            <person name="Ouyang S."/>
            <person name="Liang Y."/>
            <person name="Zimin A.V."/>
            <person name="Pertea G."/>
            <person name="Qi P."/>
            <person name="Bennetzen J.L."/>
            <person name="Dai X."/>
            <person name="Dawson M.W."/>
            <person name="Muller H.G."/>
            <person name="Kugler K."/>
            <person name="Rivarola-Duarte L."/>
            <person name="Spannagl M."/>
            <person name="Mayer K.F.X."/>
            <person name="Lu F.H."/>
            <person name="Bevan M.W."/>
            <person name="Leroy P."/>
            <person name="Li P."/>
            <person name="You F.M."/>
            <person name="Sun Q."/>
            <person name="Liu Z."/>
            <person name="Lyons E."/>
            <person name="Wicker T."/>
            <person name="Salzberg S.L."/>
            <person name="Devos K.M."/>
            <person name="Dvorak J."/>
        </authorList>
    </citation>
    <scope>NUCLEOTIDE SEQUENCE [LARGE SCALE GENOMIC DNA]</scope>
    <source>
        <strain evidence="3">cv. AL8/78</strain>
    </source>
</reference>
<keyword evidence="2" id="KW-0378">Hydrolase</keyword>
<dbReference type="Proteomes" id="UP000015105">
    <property type="component" value="Chromosome 2D"/>
</dbReference>
<accession>A0A453CEQ9</accession>
<name>A0A453CEQ9_AEGTS</name>
<keyword evidence="4" id="KW-1185">Reference proteome</keyword>
<proteinExistence type="predicted"/>
<evidence type="ECO:0008006" key="5">
    <source>
        <dbReference type="Google" id="ProtNLM"/>
    </source>
</evidence>
<evidence type="ECO:0000256" key="2">
    <source>
        <dbReference type="ARBA" id="ARBA00022801"/>
    </source>
</evidence>
<reference evidence="4" key="1">
    <citation type="journal article" date="2014" name="Science">
        <title>Ancient hybridizations among the ancestral genomes of bread wheat.</title>
        <authorList>
            <consortium name="International Wheat Genome Sequencing Consortium,"/>
            <person name="Marcussen T."/>
            <person name="Sandve S.R."/>
            <person name="Heier L."/>
            <person name="Spannagl M."/>
            <person name="Pfeifer M."/>
            <person name="Jakobsen K.S."/>
            <person name="Wulff B.B."/>
            <person name="Steuernagel B."/>
            <person name="Mayer K.F."/>
            <person name="Olsen O.A."/>
        </authorList>
    </citation>
    <scope>NUCLEOTIDE SEQUENCE [LARGE SCALE GENOMIC DNA]</scope>
    <source>
        <strain evidence="4">cv. AL8/78</strain>
    </source>
</reference>